<proteinExistence type="predicted"/>
<evidence type="ECO:0000313" key="2">
    <source>
        <dbReference type="Proteomes" id="UP000321570"/>
    </source>
</evidence>
<gene>
    <name evidence="1" type="ORF">WMSIL1_LOCUS3227</name>
</gene>
<reference evidence="1 2" key="1">
    <citation type="submission" date="2019-07" db="EMBL/GenBank/DDBJ databases">
        <authorList>
            <person name="Jastrzebski P J."/>
            <person name="Paukszto L."/>
            <person name="Jastrzebski P J."/>
        </authorList>
    </citation>
    <scope>NUCLEOTIDE SEQUENCE [LARGE SCALE GENOMIC DNA]</scope>
    <source>
        <strain evidence="1 2">WMS-il1</strain>
    </source>
</reference>
<evidence type="ECO:0000313" key="1">
    <source>
        <dbReference type="EMBL" id="VUZ42517.1"/>
    </source>
</evidence>
<keyword evidence="2" id="KW-1185">Reference proteome</keyword>
<accession>A0A564Y5D1</accession>
<sequence>MLYLSYRASLVTGRRVNQCRRTRLILSRSPNECPTKHGLRGTSDILVSTSLSHYLSSDTCHPLHCVTFLC</sequence>
<dbReference type="Proteomes" id="UP000321570">
    <property type="component" value="Unassembled WGS sequence"/>
</dbReference>
<organism evidence="1 2">
    <name type="scientific">Hymenolepis diminuta</name>
    <name type="common">Rat tapeworm</name>
    <dbReference type="NCBI Taxonomy" id="6216"/>
    <lineage>
        <taxon>Eukaryota</taxon>
        <taxon>Metazoa</taxon>
        <taxon>Spiralia</taxon>
        <taxon>Lophotrochozoa</taxon>
        <taxon>Platyhelminthes</taxon>
        <taxon>Cestoda</taxon>
        <taxon>Eucestoda</taxon>
        <taxon>Cyclophyllidea</taxon>
        <taxon>Hymenolepididae</taxon>
        <taxon>Hymenolepis</taxon>
    </lineage>
</organism>
<dbReference type="AlphaFoldDB" id="A0A564Y5D1"/>
<name>A0A564Y5D1_HYMDI</name>
<dbReference type="EMBL" id="CABIJS010000089">
    <property type="protein sequence ID" value="VUZ42517.1"/>
    <property type="molecule type" value="Genomic_DNA"/>
</dbReference>
<protein>
    <submittedName>
        <fullName evidence="1">Uncharacterized protein</fullName>
    </submittedName>
</protein>